<dbReference type="FunFam" id="3.40.50.300:FF:001179">
    <property type="entry name" value="Rho family GTPase"/>
    <property type="match status" value="1"/>
</dbReference>
<evidence type="ECO:0000313" key="4">
    <source>
        <dbReference type="EMBL" id="KAJ5074464.1"/>
    </source>
</evidence>
<dbReference type="InterPro" id="IPR003578">
    <property type="entry name" value="Small_GTPase_Rho"/>
</dbReference>
<proteinExistence type="inferred from homology"/>
<dbReference type="OMA" id="WIKEIDH"/>
<dbReference type="Proteomes" id="UP001149090">
    <property type="component" value="Unassembled WGS sequence"/>
</dbReference>
<protein>
    <submittedName>
        <fullName evidence="4">Gtp-binding protein rhoa</fullName>
    </submittedName>
</protein>
<dbReference type="InterPro" id="IPR027417">
    <property type="entry name" value="P-loop_NTPase"/>
</dbReference>
<dbReference type="PROSITE" id="PS51420">
    <property type="entry name" value="RHO"/>
    <property type="match status" value="1"/>
</dbReference>
<dbReference type="Gene3D" id="3.40.50.300">
    <property type="entry name" value="P-loop containing nucleotide triphosphate hydrolases"/>
    <property type="match status" value="1"/>
</dbReference>
<dbReference type="Pfam" id="PF00071">
    <property type="entry name" value="Ras"/>
    <property type="match status" value="1"/>
</dbReference>
<evidence type="ECO:0000256" key="1">
    <source>
        <dbReference type="ARBA" id="ARBA00010142"/>
    </source>
</evidence>
<comment type="similarity">
    <text evidence="1">Belongs to the small GTPase superfamily. Rho family.</text>
</comment>
<sequence>MTKRFKLVCVGDGATGKTCLLSVFSKGEFPELYVPTVFESQEKDINVDGQEYLLHIFDTAGQEDMDRIRPLSYPDTNIVLVCFSIDNHESFDNVKLKWIKEIDHYCPNINIVLAGLKTDLRTDQETLDSLKAINKEPIKSQEGQSLSIQIKAIKYVECSSKTNSNVTQVFEEVVKAALTKSIRGTKSKKCLIL</sequence>
<dbReference type="PRINTS" id="PR00449">
    <property type="entry name" value="RASTRNSFRMNG"/>
</dbReference>
<evidence type="ECO:0000256" key="3">
    <source>
        <dbReference type="ARBA" id="ARBA00023134"/>
    </source>
</evidence>
<name>A0A9Q0LL93_ANAIG</name>
<reference evidence="4" key="1">
    <citation type="submission" date="2022-10" db="EMBL/GenBank/DDBJ databases">
        <title>Novel sulphate-reducing endosymbionts in the free-living metamonad Anaeramoeba.</title>
        <authorList>
            <person name="Jerlstrom-Hultqvist J."/>
            <person name="Cepicka I."/>
            <person name="Gallot-Lavallee L."/>
            <person name="Salas-Leiva D."/>
            <person name="Curtis B.A."/>
            <person name="Zahonova K."/>
            <person name="Pipaliya S."/>
            <person name="Dacks J."/>
            <person name="Roger A.J."/>
        </authorList>
    </citation>
    <scope>NUCLEOTIDE SEQUENCE</scope>
    <source>
        <strain evidence="4">BMAN</strain>
    </source>
</reference>
<comment type="caution">
    <text evidence="4">The sequence shown here is derived from an EMBL/GenBank/DDBJ whole genome shotgun (WGS) entry which is preliminary data.</text>
</comment>
<dbReference type="CDD" id="cd00157">
    <property type="entry name" value="Rho"/>
    <property type="match status" value="1"/>
</dbReference>
<dbReference type="SUPFAM" id="SSF52540">
    <property type="entry name" value="P-loop containing nucleoside triphosphate hydrolases"/>
    <property type="match status" value="1"/>
</dbReference>
<dbReference type="SMART" id="SM00174">
    <property type="entry name" value="RHO"/>
    <property type="match status" value="1"/>
</dbReference>
<dbReference type="InterPro" id="IPR005225">
    <property type="entry name" value="Small_GTP-bd"/>
</dbReference>
<dbReference type="AlphaFoldDB" id="A0A9Q0LL93"/>
<gene>
    <name evidence="4" type="ORF">M0811_01095</name>
</gene>
<dbReference type="PROSITE" id="PS51419">
    <property type="entry name" value="RAB"/>
    <property type="match status" value="1"/>
</dbReference>
<dbReference type="GO" id="GO:0003924">
    <property type="term" value="F:GTPase activity"/>
    <property type="evidence" value="ECO:0007669"/>
    <property type="project" value="InterPro"/>
</dbReference>
<evidence type="ECO:0000313" key="5">
    <source>
        <dbReference type="Proteomes" id="UP001149090"/>
    </source>
</evidence>
<dbReference type="GO" id="GO:0007264">
    <property type="term" value="P:small GTPase-mediated signal transduction"/>
    <property type="evidence" value="ECO:0007669"/>
    <property type="project" value="InterPro"/>
</dbReference>
<keyword evidence="2" id="KW-0547">Nucleotide-binding</keyword>
<dbReference type="NCBIfam" id="TIGR00231">
    <property type="entry name" value="small_GTP"/>
    <property type="match status" value="1"/>
</dbReference>
<keyword evidence="5" id="KW-1185">Reference proteome</keyword>
<dbReference type="PANTHER" id="PTHR24072">
    <property type="entry name" value="RHO FAMILY GTPASE"/>
    <property type="match status" value="1"/>
</dbReference>
<evidence type="ECO:0000256" key="2">
    <source>
        <dbReference type="ARBA" id="ARBA00022741"/>
    </source>
</evidence>
<dbReference type="PROSITE" id="PS51421">
    <property type="entry name" value="RAS"/>
    <property type="match status" value="1"/>
</dbReference>
<dbReference type="OrthoDB" id="8830751at2759"/>
<organism evidence="4 5">
    <name type="scientific">Anaeramoeba ignava</name>
    <name type="common">Anaerobic marine amoeba</name>
    <dbReference type="NCBI Taxonomy" id="1746090"/>
    <lineage>
        <taxon>Eukaryota</taxon>
        <taxon>Metamonada</taxon>
        <taxon>Anaeramoebidae</taxon>
        <taxon>Anaeramoeba</taxon>
    </lineage>
</organism>
<dbReference type="SMART" id="SM00173">
    <property type="entry name" value="RAS"/>
    <property type="match status" value="1"/>
</dbReference>
<keyword evidence="3" id="KW-0342">GTP-binding</keyword>
<dbReference type="InterPro" id="IPR001806">
    <property type="entry name" value="Small_GTPase"/>
</dbReference>
<dbReference type="GO" id="GO:0005525">
    <property type="term" value="F:GTP binding"/>
    <property type="evidence" value="ECO:0007669"/>
    <property type="project" value="UniProtKB-KW"/>
</dbReference>
<accession>A0A9Q0LL93</accession>
<dbReference type="SMART" id="SM00175">
    <property type="entry name" value="RAB"/>
    <property type="match status" value="1"/>
</dbReference>
<dbReference type="EMBL" id="JAPDFW010000070">
    <property type="protein sequence ID" value="KAJ5074464.1"/>
    <property type="molecule type" value="Genomic_DNA"/>
</dbReference>